<dbReference type="AlphaFoldDB" id="A0A7V8FSP7"/>
<dbReference type="Proteomes" id="UP000462435">
    <property type="component" value="Unassembled WGS sequence"/>
</dbReference>
<organism evidence="4 5">
    <name type="scientific">Herbaspirillum frisingense</name>
    <dbReference type="NCBI Taxonomy" id="92645"/>
    <lineage>
        <taxon>Bacteria</taxon>
        <taxon>Pseudomonadati</taxon>
        <taxon>Pseudomonadota</taxon>
        <taxon>Betaproteobacteria</taxon>
        <taxon>Burkholderiales</taxon>
        <taxon>Oxalobacteraceae</taxon>
        <taxon>Herbaspirillum</taxon>
    </lineage>
</organism>
<feature type="domain" description="Zona occludens toxin N-terminal" evidence="3">
    <location>
        <begin position="2"/>
        <end position="205"/>
    </location>
</feature>
<feature type="region of interest" description="Disordered" evidence="1">
    <location>
        <begin position="256"/>
        <end position="283"/>
    </location>
</feature>
<evidence type="ECO:0000259" key="3">
    <source>
        <dbReference type="Pfam" id="PF05707"/>
    </source>
</evidence>
<reference evidence="5" key="1">
    <citation type="journal article" date="2020" name="MBio">
        <title>Horizontal gene transfer to a defensive symbiont with a reduced genome amongst a multipartite beetle microbiome.</title>
        <authorList>
            <person name="Waterworth S.C."/>
            <person name="Florez L.V."/>
            <person name="Rees E.R."/>
            <person name="Hertweck C."/>
            <person name="Kaltenpoth M."/>
            <person name="Kwan J.C."/>
        </authorList>
    </citation>
    <scope>NUCLEOTIDE SEQUENCE [LARGE SCALE GENOMIC DNA]</scope>
</reference>
<evidence type="ECO:0000256" key="2">
    <source>
        <dbReference type="SAM" id="Phobius"/>
    </source>
</evidence>
<feature type="compositionally biased region" description="Low complexity" evidence="1">
    <location>
        <begin position="260"/>
        <end position="283"/>
    </location>
</feature>
<gene>
    <name evidence="4" type="ORF">GAK35_04245</name>
</gene>
<evidence type="ECO:0000313" key="4">
    <source>
        <dbReference type="EMBL" id="KAF1035011.1"/>
    </source>
</evidence>
<feature type="transmembrane region" description="Helical" evidence="2">
    <location>
        <begin position="225"/>
        <end position="245"/>
    </location>
</feature>
<dbReference type="InterPro" id="IPR027417">
    <property type="entry name" value="P-loop_NTPase"/>
</dbReference>
<comment type="caution">
    <text evidence="4">The sequence shown here is derived from an EMBL/GenBank/DDBJ whole genome shotgun (WGS) entry which is preliminary data.</text>
</comment>
<keyword evidence="2" id="KW-0812">Transmembrane</keyword>
<dbReference type="EMBL" id="WNDX01000230">
    <property type="protein sequence ID" value="KAF1035011.1"/>
    <property type="molecule type" value="Genomic_DNA"/>
</dbReference>
<accession>A0A7V8FSP7</accession>
<dbReference type="Gene3D" id="3.40.50.300">
    <property type="entry name" value="P-loop containing nucleotide triphosphate hydrolases"/>
    <property type="match status" value="1"/>
</dbReference>
<keyword evidence="2" id="KW-0472">Membrane</keyword>
<proteinExistence type="predicted"/>
<keyword evidence="2" id="KW-1133">Transmembrane helix</keyword>
<evidence type="ECO:0000313" key="5">
    <source>
        <dbReference type="Proteomes" id="UP000462435"/>
    </source>
</evidence>
<dbReference type="InterPro" id="IPR008900">
    <property type="entry name" value="Zot_N"/>
</dbReference>
<dbReference type="Pfam" id="PF05707">
    <property type="entry name" value="Zot"/>
    <property type="match status" value="1"/>
</dbReference>
<protein>
    <recommendedName>
        <fullName evidence="3">Zona occludens toxin N-terminal domain-containing protein</fullName>
    </recommendedName>
</protein>
<name>A0A7V8FSP7_9BURK</name>
<evidence type="ECO:0000256" key="1">
    <source>
        <dbReference type="SAM" id="MobiDB-lite"/>
    </source>
</evidence>
<sequence>MAIMVYTGVMGSGKSYEGISTAALNALRQGRRVVTNIAGVNFEAIRDHLGPMKDGALLSEDRVVVIQSKRITEPHFFFDPEVEVDSVVKPGDLVLIDEVWAFWGKDCKLSAEHQKFFRMHRHYVESSSGVSSDLVVMIQDITSLHRFIRGVVETTFKFTKMKTLGLASCYRVEVYEGSRQTRATLVSASVKKYDKRIFPLYKSYDGGSGKEKSVDDRQNLFRNKWFMSVMVAAVAGLGAGGVWFYRYVSNLQSGSTGKHPPAQAAAGSQPSPQAGPVSPSSVSSSTDVRLIGVVQHGTGETTAIFQLADGRVVQQRMDAGLIDGWQTVAGFQGHMVGFVFGVGGKSK</sequence>